<proteinExistence type="predicted"/>
<dbReference type="EMBL" id="PVBR01000002">
    <property type="protein sequence ID" value="PRD45376.1"/>
    <property type="molecule type" value="Genomic_DNA"/>
</dbReference>
<organism evidence="1 2">
    <name type="scientific">Phyllobacterium phragmitis</name>
    <dbReference type="NCBI Taxonomy" id="2670329"/>
    <lineage>
        <taxon>Bacteria</taxon>
        <taxon>Pseudomonadati</taxon>
        <taxon>Pseudomonadota</taxon>
        <taxon>Alphaproteobacteria</taxon>
        <taxon>Hyphomicrobiales</taxon>
        <taxon>Phyllobacteriaceae</taxon>
        <taxon>Phyllobacterium</taxon>
    </lineage>
</organism>
<keyword evidence="2" id="KW-1185">Reference proteome</keyword>
<sequence>MIKEQPFNVSHEMTAGFFQTDIVVRASQSAARTEAREVGETAGLAVTIFDKVVADPPESVVYGCVEEA</sequence>
<evidence type="ECO:0000313" key="2">
    <source>
        <dbReference type="Proteomes" id="UP000239434"/>
    </source>
</evidence>
<protein>
    <submittedName>
        <fullName evidence="1">Uncharacterized protein</fullName>
    </submittedName>
</protein>
<comment type="caution">
    <text evidence="1">The sequence shown here is derived from an EMBL/GenBank/DDBJ whole genome shotgun (WGS) entry which is preliminary data.</text>
</comment>
<name>A0A2S9IXW2_9HYPH</name>
<dbReference type="RefSeq" id="WP_105740629.1">
    <property type="nucleotide sequence ID" value="NZ_PVBR01000002.1"/>
</dbReference>
<reference evidence="1 2" key="1">
    <citation type="submission" date="2018-02" db="EMBL/GenBank/DDBJ databases">
        <title>The draft genome of Phyllobacterium sp. 1N-3.</title>
        <authorList>
            <person name="Liu L."/>
            <person name="Li L."/>
            <person name="Zhang X."/>
            <person name="Wang T."/>
            <person name="Liang L."/>
        </authorList>
    </citation>
    <scope>NUCLEOTIDE SEQUENCE [LARGE SCALE GENOMIC DNA]</scope>
    <source>
        <strain evidence="1 2">1N-3</strain>
    </source>
</reference>
<dbReference type="Proteomes" id="UP000239434">
    <property type="component" value="Unassembled WGS sequence"/>
</dbReference>
<gene>
    <name evidence="1" type="ORF">C5748_04075</name>
</gene>
<accession>A0A2S9IXW2</accession>
<dbReference type="AlphaFoldDB" id="A0A2S9IXW2"/>
<evidence type="ECO:0000313" key="1">
    <source>
        <dbReference type="EMBL" id="PRD45376.1"/>
    </source>
</evidence>